<dbReference type="AlphaFoldDB" id="A0A284RUI7"/>
<dbReference type="OrthoDB" id="10612107at2759"/>
<keyword evidence="2" id="KW-1185">Reference proteome</keyword>
<organism evidence="1 2">
    <name type="scientific">Armillaria ostoyae</name>
    <name type="common">Armillaria root rot fungus</name>
    <dbReference type="NCBI Taxonomy" id="47428"/>
    <lineage>
        <taxon>Eukaryota</taxon>
        <taxon>Fungi</taxon>
        <taxon>Dikarya</taxon>
        <taxon>Basidiomycota</taxon>
        <taxon>Agaricomycotina</taxon>
        <taxon>Agaricomycetes</taxon>
        <taxon>Agaricomycetidae</taxon>
        <taxon>Agaricales</taxon>
        <taxon>Marasmiineae</taxon>
        <taxon>Physalacriaceae</taxon>
        <taxon>Armillaria</taxon>
    </lineage>
</organism>
<dbReference type="Proteomes" id="UP000219338">
    <property type="component" value="Unassembled WGS sequence"/>
</dbReference>
<gene>
    <name evidence="1" type="ORF">ARMOST_15861</name>
</gene>
<accession>A0A284RUI7</accession>
<name>A0A284RUI7_ARMOS</name>
<sequence length="213" mass="23725">MRRVSGDPPTTRPLFIAEFRLSDVRLPKVWRTTPVPQNDIPDVNVIVQDEALGLDSAERLHDLAGDPLCFFLRDVNARYELRHANTTDILENESLDDVGDGMKGNRIEINANVNGAEKTGNVLALQSVQKTACSEFSVVVRHLVTPSGDLPHPVLPNRGVRSILVIAYKLEPVGCRTPLNITYGVSQMTFEGRRPRHWPAFTTPISQPTIRQL</sequence>
<evidence type="ECO:0000313" key="1">
    <source>
        <dbReference type="EMBL" id="SJL12434.1"/>
    </source>
</evidence>
<proteinExistence type="predicted"/>
<protein>
    <submittedName>
        <fullName evidence="1">Uncharacterized protein</fullName>
    </submittedName>
</protein>
<dbReference type="EMBL" id="FUEG01000017">
    <property type="protein sequence ID" value="SJL12434.1"/>
    <property type="molecule type" value="Genomic_DNA"/>
</dbReference>
<evidence type="ECO:0000313" key="2">
    <source>
        <dbReference type="Proteomes" id="UP000219338"/>
    </source>
</evidence>
<reference evidence="2" key="1">
    <citation type="journal article" date="2017" name="Nat. Ecol. Evol.">
        <title>Genome expansion and lineage-specific genetic innovations in the forest pathogenic fungi Armillaria.</title>
        <authorList>
            <person name="Sipos G."/>
            <person name="Prasanna A.N."/>
            <person name="Walter M.C."/>
            <person name="O'Connor E."/>
            <person name="Balint B."/>
            <person name="Krizsan K."/>
            <person name="Kiss B."/>
            <person name="Hess J."/>
            <person name="Varga T."/>
            <person name="Slot J."/>
            <person name="Riley R."/>
            <person name="Boka B."/>
            <person name="Rigling D."/>
            <person name="Barry K."/>
            <person name="Lee J."/>
            <person name="Mihaltcheva S."/>
            <person name="LaButti K."/>
            <person name="Lipzen A."/>
            <person name="Waldron R."/>
            <person name="Moloney N.M."/>
            <person name="Sperisen C."/>
            <person name="Kredics L."/>
            <person name="Vagvoelgyi C."/>
            <person name="Patrignani A."/>
            <person name="Fitzpatrick D."/>
            <person name="Nagy I."/>
            <person name="Doyle S."/>
            <person name="Anderson J.B."/>
            <person name="Grigoriev I.V."/>
            <person name="Gueldener U."/>
            <person name="Muensterkoetter M."/>
            <person name="Nagy L.G."/>
        </authorList>
    </citation>
    <scope>NUCLEOTIDE SEQUENCE [LARGE SCALE GENOMIC DNA]</scope>
    <source>
        <strain evidence="2">C18/9</strain>
    </source>
</reference>